<gene>
    <name evidence="1" type="ORF">ANCCAN_16015</name>
</gene>
<comment type="caution">
    <text evidence="1">The sequence shown here is derived from an EMBL/GenBank/DDBJ whole genome shotgun (WGS) entry which is preliminary data.</text>
</comment>
<evidence type="ECO:0000313" key="1">
    <source>
        <dbReference type="EMBL" id="RCN38070.1"/>
    </source>
</evidence>
<organism evidence="1 2">
    <name type="scientific">Ancylostoma caninum</name>
    <name type="common">Dog hookworm</name>
    <dbReference type="NCBI Taxonomy" id="29170"/>
    <lineage>
        <taxon>Eukaryota</taxon>
        <taxon>Metazoa</taxon>
        <taxon>Ecdysozoa</taxon>
        <taxon>Nematoda</taxon>
        <taxon>Chromadorea</taxon>
        <taxon>Rhabditida</taxon>
        <taxon>Rhabditina</taxon>
        <taxon>Rhabditomorpha</taxon>
        <taxon>Strongyloidea</taxon>
        <taxon>Ancylostomatidae</taxon>
        <taxon>Ancylostomatinae</taxon>
        <taxon>Ancylostoma</taxon>
    </lineage>
</organism>
<dbReference type="Proteomes" id="UP000252519">
    <property type="component" value="Unassembled WGS sequence"/>
</dbReference>
<evidence type="ECO:0000313" key="2">
    <source>
        <dbReference type="Proteomes" id="UP000252519"/>
    </source>
</evidence>
<sequence>MTSAKHHNVCTSPDCGKFGVLYLASPAASLEIVIDNQGSGCVVDRPFREAIDKFHNELRQRIAKGEAEGYGPAREMYGLVYDCGLEEEARKETKLPGYADLHHRGVTRFSGDYEGSAISALKEILETFSADKNSMRQVIYPKAARFGCSGRLRRNKKTGMRRMDWVCIYDKKPKDGESFEGGKPCNENKDCTYYKGSTCEWNLCYTFF</sequence>
<dbReference type="OrthoDB" id="5795289at2759"/>
<reference evidence="1 2" key="1">
    <citation type="submission" date="2014-10" db="EMBL/GenBank/DDBJ databases">
        <title>Draft genome of the hookworm Ancylostoma caninum.</title>
        <authorList>
            <person name="Mitreva M."/>
        </authorList>
    </citation>
    <scope>NUCLEOTIDE SEQUENCE [LARGE SCALE GENOMIC DNA]</scope>
    <source>
        <strain evidence="1 2">Baltimore</strain>
    </source>
</reference>
<dbReference type="InterPro" id="IPR035940">
    <property type="entry name" value="CAP_sf"/>
</dbReference>
<protein>
    <recommendedName>
        <fullName evidence="3">SCP domain-containing protein</fullName>
    </recommendedName>
</protein>
<dbReference type="Gene3D" id="3.40.33.10">
    <property type="entry name" value="CAP"/>
    <property type="match status" value="1"/>
</dbReference>
<dbReference type="EMBL" id="JOJR01000424">
    <property type="protein sequence ID" value="RCN38070.1"/>
    <property type="molecule type" value="Genomic_DNA"/>
</dbReference>
<name>A0A368G4Z8_ANCCA</name>
<proteinExistence type="predicted"/>
<dbReference type="AlphaFoldDB" id="A0A368G4Z8"/>
<keyword evidence="2" id="KW-1185">Reference proteome</keyword>
<evidence type="ECO:0008006" key="3">
    <source>
        <dbReference type="Google" id="ProtNLM"/>
    </source>
</evidence>
<dbReference type="SUPFAM" id="SSF55797">
    <property type="entry name" value="PR-1-like"/>
    <property type="match status" value="1"/>
</dbReference>
<accession>A0A368G4Z8</accession>